<keyword evidence="2" id="KW-1185">Reference proteome</keyword>
<dbReference type="AlphaFoldDB" id="A0A820SPS6"/>
<accession>A0A820SPS6</accession>
<proteinExistence type="predicted"/>
<gene>
    <name evidence="1" type="ORF">UJA718_LOCUS23221</name>
</gene>
<comment type="caution">
    <text evidence="1">The sequence shown here is derived from an EMBL/GenBank/DDBJ whole genome shotgun (WGS) entry which is preliminary data.</text>
</comment>
<dbReference type="EMBL" id="CAJOBP010004989">
    <property type="protein sequence ID" value="CAF4457180.1"/>
    <property type="molecule type" value="Genomic_DNA"/>
</dbReference>
<reference evidence="1" key="1">
    <citation type="submission" date="2021-02" db="EMBL/GenBank/DDBJ databases">
        <authorList>
            <person name="Nowell W R."/>
        </authorList>
    </citation>
    <scope>NUCLEOTIDE SEQUENCE</scope>
</reference>
<organism evidence="1 2">
    <name type="scientific">Rotaria socialis</name>
    <dbReference type="NCBI Taxonomy" id="392032"/>
    <lineage>
        <taxon>Eukaryota</taxon>
        <taxon>Metazoa</taxon>
        <taxon>Spiralia</taxon>
        <taxon>Gnathifera</taxon>
        <taxon>Rotifera</taxon>
        <taxon>Eurotatoria</taxon>
        <taxon>Bdelloidea</taxon>
        <taxon>Philodinida</taxon>
        <taxon>Philodinidae</taxon>
        <taxon>Rotaria</taxon>
    </lineage>
</organism>
<evidence type="ECO:0000313" key="1">
    <source>
        <dbReference type="EMBL" id="CAF4457180.1"/>
    </source>
</evidence>
<sequence length="211" mass="24514">MAQKEANFPESTQLARNDQERVGTLNLLISISTQPSNNLFKYYQERAEILFYPDALIDIYAMEKINEIPSSIKLIKWELLIQIQCAKVSQEIKQSLVIQDDLSHIELLARIHPNNMKKLFNGGSFCRLEGHRKRPETAIKRHKTALIFTLFRRNSSARFTGRFFARKWPSLLTVYSSFSELTENGAVFQRFIPFLWPFTHRSLGPGYTTNN</sequence>
<name>A0A820SPS6_9BILA</name>
<protein>
    <submittedName>
        <fullName evidence="1">Uncharacterized protein</fullName>
    </submittedName>
</protein>
<dbReference type="Proteomes" id="UP000663873">
    <property type="component" value="Unassembled WGS sequence"/>
</dbReference>
<evidence type="ECO:0000313" key="2">
    <source>
        <dbReference type="Proteomes" id="UP000663873"/>
    </source>
</evidence>